<feature type="compositionally biased region" description="Basic residues" evidence="1">
    <location>
        <begin position="1"/>
        <end position="34"/>
    </location>
</feature>
<feature type="region of interest" description="Disordered" evidence="1">
    <location>
        <begin position="1"/>
        <end position="47"/>
    </location>
</feature>
<reference evidence="2" key="1">
    <citation type="submission" date="2020-02" db="EMBL/GenBank/DDBJ databases">
        <authorList>
            <person name="Meier V. D."/>
        </authorList>
    </citation>
    <scope>NUCLEOTIDE SEQUENCE</scope>
    <source>
        <strain evidence="2">AVDCRST_MAG66</strain>
    </source>
</reference>
<dbReference type="EMBL" id="CADCUS010000474">
    <property type="protein sequence ID" value="CAA9430467.1"/>
    <property type="molecule type" value="Genomic_DNA"/>
</dbReference>
<feature type="compositionally biased region" description="Low complexity" evidence="1">
    <location>
        <begin position="117"/>
        <end position="127"/>
    </location>
</feature>
<proteinExistence type="predicted"/>
<accession>A0A6J4Q4K3</accession>
<protein>
    <submittedName>
        <fullName evidence="2">Uncharacterized protein</fullName>
    </submittedName>
</protein>
<evidence type="ECO:0000256" key="1">
    <source>
        <dbReference type="SAM" id="MobiDB-lite"/>
    </source>
</evidence>
<feature type="region of interest" description="Disordered" evidence="1">
    <location>
        <begin position="67"/>
        <end position="127"/>
    </location>
</feature>
<dbReference type="AlphaFoldDB" id="A0A6J4Q4K3"/>
<organism evidence="2">
    <name type="scientific">uncultured Pseudonocardia sp</name>
    <dbReference type="NCBI Taxonomy" id="211455"/>
    <lineage>
        <taxon>Bacteria</taxon>
        <taxon>Bacillati</taxon>
        <taxon>Actinomycetota</taxon>
        <taxon>Actinomycetes</taxon>
        <taxon>Pseudonocardiales</taxon>
        <taxon>Pseudonocardiaceae</taxon>
        <taxon>Pseudonocardia</taxon>
        <taxon>environmental samples</taxon>
    </lineage>
</organism>
<feature type="non-terminal residue" evidence="2">
    <location>
        <position position="127"/>
    </location>
</feature>
<name>A0A6J4Q4K3_9PSEU</name>
<gene>
    <name evidence="2" type="ORF">AVDCRST_MAG66-3259</name>
</gene>
<evidence type="ECO:0000313" key="2">
    <source>
        <dbReference type="EMBL" id="CAA9430467.1"/>
    </source>
</evidence>
<sequence length="127" mass="12820">AGAARRGRPARRHGVQPARRPRRARGPPRAHRAGGVRPGAGGVPAAGLAARPRVAGLLPPHDARLRRARAARGAAAEAGGGHAADGRRRAAARRAGRAAVDAEDARRPGGAGGGRPGRAQTARGAYM</sequence>
<feature type="non-terminal residue" evidence="2">
    <location>
        <position position="1"/>
    </location>
</feature>